<accession>A0ABN8ZQM7</accession>
<dbReference type="Proteomes" id="UP001176941">
    <property type="component" value="Chromosome 6"/>
</dbReference>
<gene>
    <name evidence="1" type="ORF">MRATA1EN1_LOCUS25175</name>
</gene>
<evidence type="ECO:0000313" key="1">
    <source>
        <dbReference type="EMBL" id="CAI9176213.1"/>
    </source>
</evidence>
<sequence length="142" mass="15353">MKEMEWRCVDFLLARSRQPCRKPRTEAGDISTALRSGHEGPTAVLPVRLTGPLSGAFPQVPGVTELQREPTFRACTWLSGLCCFCVRALGPRCDDGAAASGSWRRCGSCHKHNGASPSRRARVPLLGGGLAMGCDPRGRQDF</sequence>
<keyword evidence="2" id="KW-1185">Reference proteome</keyword>
<proteinExistence type="predicted"/>
<evidence type="ECO:0000313" key="2">
    <source>
        <dbReference type="Proteomes" id="UP001176941"/>
    </source>
</evidence>
<protein>
    <submittedName>
        <fullName evidence="1">Uncharacterized protein</fullName>
    </submittedName>
</protein>
<name>A0ABN8ZQM7_RANTA</name>
<reference evidence="1" key="1">
    <citation type="submission" date="2023-04" db="EMBL/GenBank/DDBJ databases">
        <authorList>
            <consortium name="ELIXIR-Norway"/>
        </authorList>
    </citation>
    <scope>NUCLEOTIDE SEQUENCE [LARGE SCALE GENOMIC DNA]</scope>
</reference>
<organism evidence="1 2">
    <name type="scientific">Rangifer tarandus platyrhynchus</name>
    <name type="common">Svalbard reindeer</name>
    <dbReference type="NCBI Taxonomy" id="3082113"/>
    <lineage>
        <taxon>Eukaryota</taxon>
        <taxon>Metazoa</taxon>
        <taxon>Chordata</taxon>
        <taxon>Craniata</taxon>
        <taxon>Vertebrata</taxon>
        <taxon>Euteleostomi</taxon>
        <taxon>Mammalia</taxon>
        <taxon>Eutheria</taxon>
        <taxon>Laurasiatheria</taxon>
        <taxon>Artiodactyla</taxon>
        <taxon>Ruminantia</taxon>
        <taxon>Pecora</taxon>
        <taxon>Cervidae</taxon>
        <taxon>Odocoileinae</taxon>
        <taxon>Rangifer</taxon>
    </lineage>
</organism>
<dbReference type="EMBL" id="OX459942">
    <property type="protein sequence ID" value="CAI9176213.1"/>
    <property type="molecule type" value="Genomic_DNA"/>
</dbReference>